<name>A0A5J5ERL0_9PEZI</name>
<protein>
    <submittedName>
        <fullName evidence="1">Uncharacterized protein</fullName>
    </submittedName>
</protein>
<reference evidence="1 2" key="1">
    <citation type="submission" date="2019-09" db="EMBL/GenBank/DDBJ databases">
        <title>Draft genome of the ectomycorrhizal ascomycete Sphaerosporella brunnea.</title>
        <authorList>
            <consortium name="DOE Joint Genome Institute"/>
            <person name="Benucci G.M."/>
            <person name="Marozzi G."/>
            <person name="Antonielli L."/>
            <person name="Sanchez S."/>
            <person name="Marco P."/>
            <person name="Wang X."/>
            <person name="Falini L.B."/>
            <person name="Barry K."/>
            <person name="Haridas S."/>
            <person name="Lipzen A."/>
            <person name="Labutti K."/>
            <person name="Grigoriev I.V."/>
            <person name="Murat C."/>
            <person name="Martin F."/>
            <person name="Albertini E."/>
            <person name="Donnini D."/>
            <person name="Bonito G."/>
        </authorList>
    </citation>
    <scope>NUCLEOTIDE SEQUENCE [LARGE SCALE GENOMIC DNA]</scope>
    <source>
        <strain evidence="1 2">Sb_GMNB300</strain>
    </source>
</reference>
<dbReference type="InParanoid" id="A0A5J5ERL0"/>
<dbReference type="OrthoDB" id="2103397at2759"/>
<keyword evidence="2" id="KW-1185">Reference proteome</keyword>
<feature type="non-terminal residue" evidence="1">
    <location>
        <position position="1"/>
    </location>
</feature>
<dbReference type="AlphaFoldDB" id="A0A5J5ERL0"/>
<evidence type="ECO:0000313" key="2">
    <source>
        <dbReference type="Proteomes" id="UP000326924"/>
    </source>
</evidence>
<accession>A0A5J5ERL0</accession>
<organism evidence="1 2">
    <name type="scientific">Sphaerosporella brunnea</name>
    <dbReference type="NCBI Taxonomy" id="1250544"/>
    <lineage>
        <taxon>Eukaryota</taxon>
        <taxon>Fungi</taxon>
        <taxon>Dikarya</taxon>
        <taxon>Ascomycota</taxon>
        <taxon>Pezizomycotina</taxon>
        <taxon>Pezizomycetes</taxon>
        <taxon>Pezizales</taxon>
        <taxon>Pyronemataceae</taxon>
        <taxon>Sphaerosporella</taxon>
    </lineage>
</organism>
<dbReference type="EMBL" id="VXIS01000147">
    <property type="protein sequence ID" value="KAA8900900.1"/>
    <property type="molecule type" value="Genomic_DNA"/>
</dbReference>
<feature type="non-terminal residue" evidence="1">
    <location>
        <position position="61"/>
    </location>
</feature>
<evidence type="ECO:0000313" key="1">
    <source>
        <dbReference type="EMBL" id="KAA8900900.1"/>
    </source>
</evidence>
<dbReference type="Proteomes" id="UP000326924">
    <property type="component" value="Unassembled WGS sequence"/>
</dbReference>
<proteinExistence type="predicted"/>
<comment type="caution">
    <text evidence="1">The sequence shown here is derived from an EMBL/GenBank/DDBJ whole genome shotgun (WGS) entry which is preliminary data.</text>
</comment>
<sequence length="61" mass="6731">EAKKPSALSEAIPQLIAYLAALQHARKNKFRIVTSVYGIATDAANWVFVRLDQQGCLKTSK</sequence>
<gene>
    <name evidence="1" type="ORF">FN846DRAFT_757136</name>
</gene>